<dbReference type="STRING" id="39482.ERS852491_04721"/>
<protein>
    <submittedName>
        <fullName evidence="1">Uncharacterized protein</fullName>
    </submittedName>
</protein>
<sequence>MIENKKLMMSVEKKGYVSALVIKDDPHQMNWVMEDTYLQQAGYQDADKMFGYFDIVADGKKAGNNGLMSFLKEEKDKITVTFSAKGFQVKMTYDLGKDEEALFWTIQLKNLMEKEIKIEEFGVWISFAYVMFRDKNVLRNIHNSAAVFPSVSTDYTKLSAVRRDGLGENLGFYQVKGRTKSIGTYCDYRNLFFENVSPSLDGMLFHKLYLAGGYPEKFENHDWIYEKDGLVLEAGQNKVWEYVIDTNQSPEDFYNKGLKWKHPKMEYTPLNIIGETARISVRVPAGVDAIAADAFYKDDGIVKKLAIPIREKEKKRQYSLFFKPEAMGEHKVVIKLSDGTKDFVVLNVMDRIETVVEERVEYICSSLYHDENGEPPYAFEPVSNQGESLGKANLVLKKNLFGTPDVEQVRKVENCAVNYVRKKWFVDGDFRKPRKLYGDFYRCMDFEYISHLFYLLSEFGDEVLALHDAGTYLEWAVDVFELRVNPDLHQEERGKEEAQMLGVYFLYFNQLLDKLKVKGMTKKYAKIQSLWEQVMDRVDKDAVTYKAAITEHYYDNAGFGPTAGALCESNRGESTRRYGELLLANIGYSNDFRAQNPDRWWEALTYMIHSLWGGVTASAAYKVFLYLKDIRYLEASYRATAGILYCYDTHATATSPLEKGMAASTYAVAGPHINRPDLSRARFGQSTFYKDGGIFSRLFENDSQSPDWDMGEEMAAYLENFGDKTFIMEKGDSIHVINGSYEEFETEYQITSFAPYSKEFYFISGNDIILIEDKKDLRRIILKKERG</sequence>
<dbReference type="Proteomes" id="UP000095544">
    <property type="component" value="Unassembled WGS sequence"/>
</dbReference>
<gene>
    <name evidence="1" type="ORF">ERS852491_04721</name>
</gene>
<accession>A0A174LXG0</accession>
<dbReference type="EMBL" id="CYZU01000074">
    <property type="protein sequence ID" value="CUP27357.1"/>
    <property type="molecule type" value="Genomic_DNA"/>
</dbReference>
<reference evidence="1 2" key="1">
    <citation type="submission" date="2015-09" db="EMBL/GenBank/DDBJ databases">
        <authorList>
            <consortium name="Pathogen Informatics"/>
        </authorList>
    </citation>
    <scope>NUCLEOTIDE SEQUENCE [LARGE SCALE GENOMIC DNA]</scope>
    <source>
        <strain evidence="1 2">2789STDY5834876</strain>
    </source>
</reference>
<evidence type="ECO:0000313" key="1">
    <source>
        <dbReference type="EMBL" id="CUP27357.1"/>
    </source>
</evidence>
<evidence type="ECO:0000313" key="2">
    <source>
        <dbReference type="Proteomes" id="UP000095544"/>
    </source>
</evidence>
<organism evidence="1 2">
    <name type="scientific">Faecalicatena contorta</name>
    <dbReference type="NCBI Taxonomy" id="39482"/>
    <lineage>
        <taxon>Bacteria</taxon>
        <taxon>Bacillati</taxon>
        <taxon>Bacillota</taxon>
        <taxon>Clostridia</taxon>
        <taxon>Lachnospirales</taxon>
        <taxon>Lachnospiraceae</taxon>
        <taxon>Faecalicatena</taxon>
    </lineage>
</organism>
<dbReference type="AlphaFoldDB" id="A0A174LXG0"/>
<dbReference type="OrthoDB" id="1991740at2"/>
<dbReference type="RefSeq" id="WP_055155152.1">
    <property type="nucleotide sequence ID" value="NZ_CYZU01000074.1"/>
</dbReference>
<name>A0A174LXG0_9FIRM</name>
<proteinExistence type="predicted"/>